<evidence type="ECO:0000313" key="2">
    <source>
        <dbReference type="Proteomes" id="UP000195573"/>
    </source>
</evidence>
<protein>
    <submittedName>
        <fullName evidence="1">Uncharacterized protein</fullName>
    </submittedName>
</protein>
<gene>
    <name evidence="1" type="ORF">B4U37_01740</name>
</gene>
<dbReference type="EMBL" id="CP020880">
    <property type="protein sequence ID" value="ART74847.1"/>
    <property type="molecule type" value="Genomic_DNA"/>
</dbReference>
<accession>A0ABM6KEJ4</accession>
<dbReference type="GeneID" id="96737165"/>
<dbReference type="Proteomes" id="UP000195573">
    <property type="component" value="Chromosome"/>
</dbReference>
<sequence>MKSFLRLQDVRNRQEERRKKGFLVPDNLMDVVDYAVIERDHAEYLRLMIEYSPYVLKMQYRQFVGKSRTHGDELIKVLVDRKILGNKKFRGLVYLYPLKKAMVWFHQSKEIQSKKEDKLVEVKGFRPEPSPKLLLNYFSKAEFIIKNGSFGLLDLNSRLQELGYKEMKMDRNLTINSLFKKNGRVEIIATANHYDSYTQEQYYNFFILLWRVVRQFPHELKKRITIVVLLEDESLELEVSKYIELAKKSMQHTYNKSGLQKEKFEVKAITYDVGISRYYQDSALLNNIISEQEERQIREFMKFVPR</sequence>
<name>A0ABM6KEJ4_9BACI</name>
<proteinExistence type="predicted"/>
<dbReference type="RefSeq" id="WP_088016810.1">
    <property type="nucleotide sequence ID" value="NZ_CP020880.1"/>
</dbReference>
<reference evidence="1 2" key="1">
    <citation type="submission" date="2017-04" db="EMBL/GenBank/DDBJ databases">
        <title>Complete Genome Sequence of the Bacillus horikoshii 20a strain from Cuatro Cienegas, Coahuila, Mexico.</title>
        <authorList>
            <person name="Zarza E."/>
            <person name="Alcaraz L.D."/>
            <person name="Aguilar-Salinas B."/>
            <person name="Islas A."/>
            <person name="Olmedo-Alvarez G."/>
        </authorList>
    </citation>
    <scope>NUCLEOTIDE SEQUENCE [LARGE SCALE GENOMIC DNA]</scope>
    <source>
        <strain evidence="1 2">20a</strain>
    </source>
</reference>
<organism evidence="1 2">
    <name type="scientific">Sutcliffiella horikoshii</name>
    <dbReference type="NCBI Taxonomy" id="79883"/>
    <lineage>
        <taxon>Bacteria</taxon>
        <taxon>Bacillati</taxon>
        <taxon>Bacillota</taxon>
        <taxon>Bacilli</taxon>
        <taxon>Bacillales</taxon>
        <taxon>Bacillaceae</taxon>
        <taxon>Sutcliffiella</taxon>
    </lineage>
</organism>
<evidence type="ECO:0000313" key="1">
    <source>
        <dbReference type="EMBL" id="ART74847.1"/>
    </source>
</evidence>
<keyword evidence="2" id="KW-1185">Reference proteome</keyword>